<reference evidence="6" key="1">
    <citation type="submission" date="2020-11" db="EMBL/GenBank/DDBJ databases">
        <authorList>
            <person name="Tran Van P."/>
        </authorList>
    </citation>
    <scope>NUCLEOTIDE SEQUENCE</scope>
</reference>
<dbReference type="InterPro" id="IPR016161">
    <property type="entry name" value="Ald_DH/histidinol_DH"/>
</dbReference>
<evidence type="ECO:0000259" key="5">
    <source>
        <dbReference type="Pfam" id="PF00171"/>
    </source>
</evidence>
<organism evidence="6">
    <name type="scientific">Timema shepardi</name>
    <name type="common">Walking stick</name>
    <dbReference type="NCBI Taxonomy" id="629360"/>
    <lineage>
        <taxon>Eukaryota</taxon>
        <taxon>Metazoa</taxon>
        <taxon>Ecdysozoa</taxon>
        <taxon>Arthropoda</taxon>
        <taxon>Hexapoda</taxon>
        <taxon>Insecta</taxon>
        <taxon>Pterygota</taxon>
        <taxon>Neoptera</taxon>
        <taxon>Polyneoptera</taxon>
        <taxon>Phasmatodea</taxon>
        <taxon>Timematodea</taxon>
        <taxon>Timematoidea</taxon>
        <taxon>Timematidae</taxon>
        <taxon>Timema</taxon>
    </lineage>
</organism>
<dbReference type="EMBL" id="OC004580">
    <property type="protein sequence ID" value="CAD7264625.1"/>
    <property type="molecule type" value="Genomic_DNA"/>
</dbReference>
<evidence type="ECO:0000256" key="3">
    <source>
        <dbReference type="PROSITE-ProRule" id="PRU10007"/>
    </source>
</evidence>
<dbReference type="FunFam" id="3.40.605.10:FF:000026">
    <property type="entry name" value="Aldehyde dehydrogenase, putative"/>
    <property type="match status" value="1"/>
</dbReference>
<comment type="similarity">
    <text evidence="1 4">Belongs to the aldehyde dehydrogenase family.</text>
</comment>
<dbReference type="FunFam" id="3.40.605.10:FF:000007">
    <property type="entry name" value="NAD/NADP-dependent betaine aldehyde dehydrogenase"/>
    <property type="match status" value="1"/>
</dbReference>
<evidence type="ECO:0000256" key="1">
    <source>
        <dbReference type="ARBA" id="ARBA00009986"/>
    </source>
</evidence>
<evidence type="ECO:0000256" key="4">
    <source>
        <dbReference type="RuleBase" id="RU003345"/>
    </source>
</evidence>
<dbReference type="CDD" id="cd07090">
    <property type="entry name" value="ALDH_F9_TMBADH"/>
    <property type="match status" value="1"/>
</dbReference>
<evidence type="ECO:0000256" key="2">
    <source>
        <dbReference type="ARBA" id="ARBA00023002"/>
    </source>
</evidence>
<dbReference type="Gene3D" id="3.40.605.10">
    <property type="entry name" value="Aldehyde Dehydrogenase, Chain A, domain 1"/>
    <property type="match status" value="1"/>
</dbReference>
<dbReference type="NCBIfam" id="NF009725">
    <property type="entry name" value="PRK13252.1"/>
    <property type="match status" value="1"/>
</dbReference>
<gene>
    <name evidence="6" type="ORF">TSIB3V08_LOCUS8675</name>
</gene>
<dbReference type="InterPro" id="IPR016160">
    <property type="entry name" value="Ald_DH_CS_CYS"/>
</dbReference>
<dbReference type="InterPro" id="IPR016162">
    <property type="entry name" value="Ald_DH_N"/>
</dbReference>
<dbReference type="InterPro" id="IPR015590">
    <property type="entry name" value="Aldehyde_DH_dom"/>
</dbReference>
<dbReference type="Pfam" id="PF00171">
    <property type="entry name" value="Aldedh"/>
    <property type="match status" value="1"/>
</dbReference>
<dbReference type="PANTHER" id="PTHR11699">
    <property type="entry name" value="ALDEHYDE DEHYDROGENASE-RELATED"/>
    <property type="match status" value="1"/>
</dbReference>
<accession>A0A7R9B1R8</accession>
<dbReference type="SUPFAM" id="SSF53720">
    <property type="entry name" value="ALDH-like"/>
    <property type="match status" value="1"/>
</dbReference>
<sequence length="508" mass="55340">MPPYRPSDRLVIRKLSLCENGPLNFIAGARVAPIDTIGETKVFEPATRSLLCKVPCSGLKDIDLAVSSAKESFLIWSQFSNTERGRLLTAVSNKIRYHLEDIARLEVKNNGKPIWEARLDIESCADAFEYFGGIIMALTGQHIPLHNDSFALVCREPLGVIAGIGAWNFPLQTATWKAAPALACGNTMVYKPSQLTPLTAVVLAELICDVGIPRGVFNVIQGSSTTGSLLCEHPQVAKLSFTGSLPTGTKVMSSAATNVKKVTLELGGKSPLIVFQDANMKNAIKATLMGNFLSQGEVCSNGTRVFVHENIASEFLDKLVVATKKLRIGNPMDETTTVGATISKEHAERVLDYISGAKEEGAVIEYGGERVILPPPFDQGYYLSPCILSNCRDDMLVVREEVFGAVLSFLTFSSEDEVICRANDTPFGLAGAVFTKDLQQAFRVVRRLEAGTLWINTYNIYPPTLPFGGYKQSGLGRENGTAVLEYYTQLKTIYVETGDIDCGPLYED</sequence>
<protein>
    <recommendedName>
        <fullName evidence="5">Aldehyde dehydrogenase domain-containing protein</fullName>
    </recommendedName>
</protein>
<dbReference type="FunFam" id="3.40.309.10:FF:000012">
    <property type="entry name" value="Betaine aldehyde dehydrogenase"/>
    <property type="match status" value="1"/>
</dbReference>
<proteinExistence type="inferred from homology"/>
<keyword evidence="2 4" id="KW-0560">Oxidoreductase</keyword>
<dbReference type="PROSITE" id="PS00070">
    <property type="entry name" value="ALDEHYDE_DEHYDR_CYS"/>
    <property type="match status" value="1"/>
</dbReference>
<feature type="active site" evidence="3">
    <location>
        <position position="265"/>
    </location>
</feature>
<dbReference type="AlphaFoldDB" id="A0A7R9B1R8"/>
<dbReference type="InterPro" id="IPR029510">
    <property type="entry name" value="Ald_DH_CS_GLU"/>
</dbReference>
<dbReference type="InterPro" id="IPR016163">
    <property type="entry name" value="Ald_DH_C"/>
</dbReference>
<evidence type="ECO:0000313" key="6">
    <source>
        <dbReference type="EMBL" id="CAD7264625.1"/>
    </source>
</evidence>
<dbReference type="GO" id="GO:0016620">
    <property type="term" value="F:oxidoreductase activity, acting on the aldehyde or oxo group of donors, NAD or NADP as acceptor"/>
    <property type="evidence" value="ECO:0007669"/>
    <property type="project" value="InterPro"/>
</dbReference>
<dbReference type="Gene3D" id="3.40.309.10">
    <property type="entry name" value="Aldehyde Dehydrogenase, Chain A, domain 2"/>
    <property type="match status" value="1"/>
</dbReference>
<feature type="domain" description="Aldehyde dehydrogenase" evidence="5">
    <location>
        <begin position="39"/>
        <end position="493"/>
    </location>
</feature>
<name>A0A7R9B1R8_TIMSH</name>
<dbReference type="PROSITE" id="PS00687">
    <property type="entry name" value="ALDEHYDE_DEHYDR_GLU"/>
    <property type="match status" value="1"/>
</dbReference>